<keyword evidence="4 6" id="KW-0418">Kinase</keyword>
<keyword evidence="3 6" id="KW-0547">Nucleotide-binding</keyword>
<dbReference type="InterPro" id="IPR011990">
    <property type="entry name" value="TPR-like_helical_dom_sf"/>
</dbReference>
<dbReference type="EMBL" id="JBIMSN010000106">
    <property type="protein sequence ID" value="MFH5231441.1"/>
    <property type="molecule type" value="Genomic_DNA"/>
</dbReference>
<sequence>MSDGEPQSTQRDMRPSIVAELEAAGFEDAVEIGRGGFGVVYRCSQTSLDRTVAIKVLSSDLDAENVDRFLREEHAMGRLSGHPNIVDILQVDVTLTGRPYIVMPFHAQGSLDDLIRTSGPVAWSAALRIGVKLAGAIESAHRAGILHRDVKPANILVTAYGEPQLTDFGIARVPGSFETSSATITGSPAYTAPEVLTGRPPTAASDVYGLGATLFALVTGHAAFERRTGEKVVAQFLRITTEPIPDLTGSDIPPDVSGAIEAAMAHDPTDRPSTAAAFGDMLREIEANNGLPVDEMALLSADAITAATEPRTSNPTPTRSRERTSTSAVPRTAATKFRPPSHARAWLPRPRLIDVLRAGKQRRLTVIHAPAGFGKTTLVAQWRDVLTGAGISVAWLSVDLDDNNVVWFLTHLVEAVQRVRPELADGLADSLEDQAEDAQRYVLTSLIDQIHESGETVAVVVDDWQRITDEGVVRALDFLIENGCHHLRIIVSSRSRAGLPLSRMRVRDELVEIDSDAMRLSVDEARAFLVDRNGLRLTDSDVAGLCESTEGRFAALQLVSLSLSNHADPADLIHRLSGRHHAIGEYLVENVLDMLEPRMLEFLLSICVAERVSGDLASTLADTDDGQAMLEEAEERDLLLRRIDDDREWFRFQLLFADLLRRRLERDQPGRARSLHLKASIWFAEHQFLREAVDHAIAAADLKRALELVETSGMELIDGSRLATLLGLVAKLPTPQVVSRSKRMLAVAKANVSLHRSTAARSALDRISGLLDRNAANDNAARIEADVVKAAAEVGADRVVDIDQLVAECLEHPESVAAGVVSEAANAATFAALGRFDFDAARSRQSWARPFHDQSSGPLGLVHGYCYAGIAAREQLDFVSAAANFVQAQEVAATAEHARLHATRIANAMLGELHYEQGDVATAERLLDESRELGADLGVVDFLVAAYVTGARVKAIRGDLTAAAAILREAAAIASRRVLPRLAAYVHSEQLRLGLPVAEIPVIVDDAATFDGIALATSQIVESTAIARLLAAHTLDGDDVACTRARKLANIIEMQNRPRAGLHAQLLLASSLFAAGWLAEAKDIAVLCVARCAELGIGRVLLDSGPQVVELLAELRRDQVESRWQPHWPAVPKPFLEELTSSTD</sequence>
<protein>
    <recommendedName>
        <fullName evidence="6">Serine/threonine-protein kinase PknK</fullName>
        <ecNumber evidence="6">2.7.11.1</ecNumber>
    </recommendedName>
    <alternativeName>
        <fullName evidence="6">Protein kinase K</fullName>
    </alternativeName>
</protein>
<evidence type="ECO:0000256" key="2">
    <source>
        <dbReference type="ARBA" id="ARBA00022679"/>
    </source>
</evidence>
<evidence type="ECO:0000256" key="7">
    <source>
        <dbReference type="PROSITE-ProRule" id="PRU10141"/>
    </source>
</evidence>
<dbReference type="CDD" id="cd14014">
    <property type="entry name" value="STKc_PknB_like"/>
    <property type="match status" value="1"/>
</dbReference>
<organism evidence="10 13">
    <name type="scientific">Antrihabitans spumae</name>
    <dbReference type="NCBI Taxonomy" id="3373370"/>
    <lineage>
        <taxon>Bacteria</taxon>
        <taxon>Bacillati</taxon>
        <taxon>Actinomycetota</taxon>
        <taxon>Actinomycetes</taxon>
        <taxon>Mycobacteriales</taxon>
        <taxon>Nocardiaceae</taxon>
        <taxon>Antrihabitans</taxon>
    </lineage>
</organism>
<evidence type="ECO:0000313" key="10">
    <source>
        <dbReference type="EMBL" id="MFH5231441.1"/>
    </source>
</evidence>
<evidence type="ECO:0000256" key="1">
    <source>
        <dbReference type="ARBA" id="ARBA00022527"/>
    </source>
</evidence>
<dbReference type="InterPro" id="IPR027417">
    <property type="entry name" value="P-loop_NTPase"/>
</dbReference>
<dbReference type="Gene3D" id="1.25.40.10">
    <property type="entry name" value="Tetratricopeptide repeat domain"/>
    <property type="match status" value="1"/>
</dbReference>
<gene>
    <name evidence="11" type="ORF">ACHIPV_02685</name>
    <name evidence="10" type="ORF">ACHIRB_23145</name>
</gene>
<dbReference type="Pfam" id="PF00069">
    <property type="entry name" value="Pkinase"/>
    <property type="match status" value="1"/>
</dbReference>
<dbReference type="PANTHER" id="PTHR43289">
    <property type="entry name" value="MITOGEN-ACTIVATED PROTEIN KINASE KINASE KINASE 20-RELATED"/>
    <property type="match status" value="1"/>
</dbReference>
<dbReference type="InterPro" id="IPR016236">
    <property type="entry name" value="Ser/Thr_kinase_PknK_prd"/>
</dbReference>
<dbReference type="Gene3D" id="3.40.50.300">
    <property type="entry name" value="P-loop containing nucleotide triphosphate hydrolases"/>
    <property type="match status" value="1"/>
</dbReference>
<dbReference type="PANTHER" id="PTHR43289:SF6">
    <property type="entry name" value="SERINE_THREONINE-PROTEIN KINASE NEKL-3"/>
    <property type="match status" value="1"/>
</dbReference>
<keyword evidence="13" id="KW-1185">Reference proteome</keyword>
<evidence type="ECO:0000313" key="13">
    <source>
        <dbReference type="Proteomes" id="UP001609219"/>
    </source>
</evidence>
<dbReference type="RefSeq" id="WP_395123424.1">
    <property type="nucleotide sequence ID" value="NZ_JBIMSN010000106.1"/>
</dbReference>
<evidence type="ECO:0000256" key="4">
    <source>
        <dbReference type="ARBA" id="ARBA00022777"/>
    </source>
</evidence>
<dbReference type="Pfam" id="PF13191">
    <property type="entry name" value="AAA_16"/>
    <property type="match status" value="1"/>
</dbReference>
<dbReference type="SUPFAM" id="SSF52540">
    <property type="entry name" value="P-loop containing nucleoside triphosphate hydrolases"/>
    <property type="match status" value="1"/>
</dbReference>
<accession>A0ABW7K8P1</accession>
<keyword evidence="5 6" id="KW-0067">ATP-binding</keyword>
<dbReference type="SUPFAM" id="SSF56112">
    <property type="entry name" value="Protein kinase-like (PK-like)"/>
    <property type="match status" value="1"/>
</dbReference>
<keyword evidence="1 6" id="KW-0723">Serine/threonine-protein kinase</keyword>
<name>A0ABW7K8P1_9NOCA</name>
<evidence type="ECO:0000313" key="11">
    <source>
        <dbReference type="EMBL" id="MFH5240788.1"/>
    </source>
</evidence>
<comment type="catalytic activity">
    <reaction evidence="6">
        <text>L-seryl-[protein] + ATP = O-phospho-L-seryl-[protein] + ADP + H(+)</text>
        <dbReference type="Rhea" id="RHEA:17989"/>
        <dbReference type="Rhea" id="RHEA-COMP:9863"/>
        <dbReference type="Rhea" id="RHEA-COMP:11604"/>
        <dbReference type="ChEBI" id="CHEBI:15378"/>
        <dbReference type="ChEBI" id="CHEBI:29999"/>
        <dbReference type="ChEBI" id="CHEBI:30616"/>
        <dbReference type="ChEBI" id="CHEBI:83421"/>
        <dbReference type="ChEBI" id="CHEBI:456216"/>
        <dbReference type="EC" id="2.7.11.1"/>
    </reaction>
</comment>
<dbReference type="InterPro" id="IPR008271">
    <property type="entry name" value="Ser/Thr_kinase_AS"/>
</dbReference>
<evidence type="ECO:0000313" key="12">
    <source>
        <dbReference type="Proteomes" id="UP001609176"/>
    </source>
</evidence>
<dbReference type="InterPro" id="IPR017441">
    <property type="entry name" value="Protein_kinase_ATP_BS"/>
</dbReference>
<dbReference type="PROSITE" id="PS00108">
    <property type="entry name" value="PROTEIN_KINASE_ST"/>
    <property type="match status" value="1"/>
</dbReference>
<evidence type="ECO:0000256" key="3">
    <source>
        <dbReference type="ARBA" id="ARBA00022741"/>
    </source>
</evidence>
<feature type="binding site" evidence="7">
    <location>
        <position position="55"/>
    </location>
    <ligand>
        <name>ATP</name>
        <dbReference type="ChEBI" id="CHEBI:30616"/>
    </ligand>
</feature>
<dbReference type="EMBL" id="JBIMSP010000003">
    <property type="protein sequence ID" value="MFH5240788.1"/>
    <property type="molecule type" value="Genomic_DNA"/>
</dbReference>
<evidence type="ECO:0000256" key="5">
    <source>
        <dbReference type="ARBA" id="ARBA00022840"/>
    </source>
</evidence>
<evidence type="ECO:0000256" key="6">
    <source>
        <dbReference type="PIRNR" id="PIRNR000574"/>
    </source>
</evidence>
<proteinExistence type="inferred from homology"/>
<dbReference type="EC" id="2.7.11.1" evidence="6"/>
<dbReference type="InterPro" id="IPR041664">
    <property type="entry name" value="AAA_16"/>
</dbReference>
<comment type="caution">
    <text evidence="10">The sequence shown here is derived from an EMBL/GenBank/DDBJ whole genome shotgun (WGS) entry which is preliminary data.</text>
</comment>
<dbReference type="PROSITE" id="PS50011">
    <property type="entry name" value="PROTEIN_KINASE_DOM"/>
    <property type="match status" value="1"/>
</dbReference>
<feature type="compositionally biased region" description="Low complexity" evidence="8">
    <location>
        <begin position="308"/>
        <end position="318"/>
    </location>
</feature>
<dbReference type="InterPro" id="IPR011009">
    <property type="entry name" value="Kinase-like_dom_sf"/>
</dbReference>
<reference evidence="12 13" key="1">
    <citation type="submission" date="2024-10" db="EMBL/GenBank/DDBJ databases">
        <authorList>
            <person name="Riesco R."/>
        </authorList>
    </citation>
    <scope>NUCLEOTIDE SEQUENCE [LARGE SCALE GENOMIC DNA]</scope>
    <source>
        <strain evidence="11 12">NCIMB 15448</strain>
        <strain evidence="10 13">NCIMB 15450</strain>
    </source>
</reference>
<dbReference type="InterPro" id="IPR059106">
    <property type="entry name" value="WHD_MalT"/>
</dbReference>
<feature type="region of interest" description="Disordered" evidence="8">
    <location>
        <begin position="305"/>
        <end position="339"/>
    </location>
</feature>
<evidence type="ECO:0000256" key="8">
    <source>
        <dbReference type="SAM" id="MobiDB-lite"/>
    </source>
</evidence>
<dbReference type="Proteomes" id="UP001609176">
    <property type="component" value="Unassembled WGS sequence"/>
</dbReference>
<dbReference type="SMART" id="SM00220">
    <property type="entry name" value="S_TKc"/>
    <property type="match status" value="1"/>
</dbReference>
<dbReference type="Pfam" id="PF25873">
    <property type="entry name" value="WHD_MalT"/>
    <property type="match status" value="1"/>
</dbReference>
<comment type="similarity">
    <text evidence="6">Belongs to the protein kinase superfamily.</text>
</comment>
<dbReference type="PIRSF" id="PIRSF000574">
    <property type="entry name" value="Ser/Thr_PK_PknK_prd"/>
    <property type="match status" value="1"/>
</dbReference>
<keyword evidence="2 6" id="KW-0808">Transferase</keyword>
<evidence type="ECO:0000259" key="9">
    <source>
        <dbReference type="PROSITE" id="PS50011"/>
    </source>
</evidence>
<feature type="domain" description="Protein kinase" evidence="9">
    <location>
        <begin position="26"/>
        <end position="283"/>
    </location>
</feature>
<comment type="catalytic activity">
    <reaction evidence="6">
        <text>L-threonyl-[protein] + ATP = O-phospho-L-threonyl-[protein] + ADP + H(+)</text>
        <dbReference type="Rhea" id="RHEA:46608"/>
        <dbReference type="Rhea" id="RHEA-COMP:11060"/>
        <dbReference type="Rhea" id="RHEA-COMP:11605"/>
        <dbReference type="ChEBI" id="CHEBI:15378"/>
        <dbReference type="ChEBI" id="CHEBI:30013"/>
        <dbReference type="ChEBI" id="CHEBI:30616"/>
        <dbReference type="ChEBI" id="CHEBI:61977"/>
        <dbReference type="ChEBI" id="CHEBI:456216"/>
        <dbReference type="EC" id="2.7.11.1"/>
    </reaction>
</comment>
<dbReference type="Gene3D" id="1.10.510.10">
    <property type="entry name" value="Transferase(Phosphotransferase) domain 1"/>
    <property type="match status" value="1"/>
</dbReference>
<dbReference type="Proteomes" id="UP001609219">
    <property type="component" value="Unassembled WGS sequence"/>
</dbReference>
<dbReference type="PROSITE" id="PS00107">
    <property type="entry name" value="PROTEIN_KINASE_ATP"/>
    <property type="match status" value="1"/>
</dbReference>
<dbReference type="GO" id="GO:0016301">
    <property type="term" value="F:kinase activity"/>
    <property type="evidence" value="ECO:0007669"/>
    <property type="project" value="UniProtKB-KW"/>
</dbReference>
<dbReference type="InterPro" id="IPR000719">
    <property type="entry name" value="Prot_kinase_dom"/>
</dbReference>